<keyword evidence="1" id="KW-1133">Transmembrane helix</keyword>
<accession>A0ABW5ZBA2</accession>
<organism evidence="2 3">
    <name type="scientific">Flavobacterium ardleyense</name>
    <dbReference type="NCBI Taxonomy" id="2038737"/>
    <lineage>
        <taxon>Bacteria</taxon>
        <taxon>Pseudomonadati</taxon>
        <taxon>Bacteroidota</taxon>
        <taxon>Flavobacteriia</taxon>
        <taxon>Flavobacteriales</taxon>
        <taxon>Flavobacteriaceae</taxon>
        <taxon>Flavobacterium</taxon>
    </lineage>
</organism>
<proteinExistence type="predicted"/>
<sequence length="221" mass="25428">MKNYKSNNLGFFGKLSEIRKWILVLFMAFIFFWIFNYFTKSKDSSTIEYDTNLIQTQIKNVGKLVVTEGHFAEVITYKDKKETYIPGLSFDKKALVVVNADVTVSFDLSLVTYDIDAKNKIVTITNIPKEEIKISPDLKYYNTESSTFNEFKGEDYNKINKIVKENLAKKIEKSSLKSNAQNRLLSELSKILILTNSMGWTLSYKGNVIKSDTDFQINLSN</sequence>
<keyword evidence="1" id="KW-0812">Transmembrane</keyword>
<dbReference type="Proteomes" id="UP001597549">
    <property type="component" value="Unassembled WGS sequence"/>
</dbReference>
<reference evidence="3" key="1">
    <citation type="journal article" date="2019" name="Int. J. Syst. Evol. Microbiol.">
        <title>The Global Catalogue of Microorganisms (GCM) 10K type strain sequencing project: providing services to taxonomists for standard genome sequencing and annotation.</title>
        <authorList>
            <consortium name="The Broad Institute Genomics Platform"/>
            <consortium name="The Broad Institute Genome Sequencing Center for Infectious Disease"/>
            <person name="Wu L."/>
            <person name="Ma J."/>
        </authorList>
    </citation>
    <scope>NUCLEOTIDE SEQUENCE [LARGE SCALE GENOMIC DNA]</scope>
    <source>
        <strain evidence="3">KCTC 52644</strain>
    </source>
</reference>
<comment type="caution">
    <text evidence="2">The sequence shown here is derived from an EMBL/GenBank/DDBJ whole genome shotgun (WGS) entry which is preliminary data.</text>
</comment>
<dbReference type="EMBL" id="JBHUOL010000022">
    <property type="protein sequence ID" value="MFD2910042.1"/>
    <property type="molecule type" value="Genomic_DNA"/>
</dbReference>
<feature type="transmembrane region" description="Helical" evidence="1">
    <location>
        <begin position="21"/>
        <end position="38"/>
    </location>
</feature>
<dbReference type="RefSeq" id="WP_379809138.1">
    <property type="nucleotide sequence ID" value="NZ_JBHUOL010000022.1"/>
</dbReference>
<name>A0ABW5ZBA2_9FLAO</name>
<evidence type="ECO:0000313" key="2">
    <source>
        <dbReference type="EMBL" id="MFD2910042.1"/>
    </source>
</evidence>
<dbReference type="InterPro" id="IPR025324">
    <property type="entry name" value="DUF4230"/>
</dbReference>
<evidence type="ECO:0000313" key="3">
    <source>
        <dbReference type="Proteomes" id="UP001597549"/>
    </source>
</evidence>
<keyword evidence="3" id="KW-1185">Reference proteome</keyword>
<dbReference type="Pfam" id="PF14014">
    <property type="entry name" value="DUF4230"/>
    <property type="match status" value="1"/>
</dbReference>
<keyword evidence="1" id="KW-0472">Membrane</keyword>
<protein>
    <submittedName>
        <fullName evidence="2">DUF4230 domain-containing protein</fullName>
    </submittedName>
</protein>
<evidence type="ECO:0000256" key="1">
    <source>
        <dbReference type="SAM" id="Phobius"/>
    </source>
</evidence>
<gene>
    <name evidence="2" type="ORF">ACFSX9_15015</name>
</gene>